<proteinExistence type="predicted"/>
<dbReference type="KEGG" id="tml:GSTUM_00006796001"/>
<dbReference type="HOGENOM" id="CLU_2851348_0_0_1"/>
<keyword evidence="1" id="KW-0732">Signal</keyword>
<accession>D5GFA1</accession>
<name>D5GFA1_TUBMM</name>
<protein>
    <submittedName>
        <fullName evidence="2">(Perigord truffle) hypothetical protein</fullName>
    </submittedName>
</protein>
<dbReference type="GeneID" id="9188050"/>
<keyword evidence="3" id="KW-1185">Reference proteome</keyword>
<feature type="chain" id="PRO_5003072067" evidence="1">
    <location>
        <begin position="30"/>
        <end position="65"/>
    </location>
</feature>
<organism evidence="2 3">
    <name type="scientific">Tuber melanosporum (strain Mel28)</name>
    <name type="common">Perigord black truffle</name>
    <dbReference type="NCBI Taxonomy" id="656061"/>
    <lineage>
        <taxon>Eukaryota</taxon>
        <taxon>Fungi</taxon>
        <taxon>Dikarya</taxon>
        <taxon>Ascomycota</taxon>
        <taxon>Pezizomycotina</taxon>
        <taxon>Pezizomycetes</taxon>
        <taxon>Pezizales</taxon>
        <taxon>Tuberaceae</taxon>
        <taxon>Tuber</taxon>
    </lineage>
</organism>
<evidence type="ECO:0000313" key="3">
    <source>
        <dbReference type="Proteomes" id="UP000006911"/>
    </source>
</evidence>
<gene>
    <name evidence="2" type="ORF">GSTUM_00006796001</name>
</gene>
<feature type="signal peptide" evidence="1">
    <location>
        <begin position="1"/>
        <end position="29"/>
    </location>
</feature>
<dbReference type="AlphaFoldDB" id="D5GFA1"/>
<sequence>MRYLFVTSENTNRIHALISWLLHILLGQASEEVYLISNAPSRYCDTDFFAKSSVFIENHGKHRYL</sequence>
<dbReference type="EMBL" id="FN430208">
    <property type="protein sequence ID" value="CAZ83194.1"/>
    <property type="molecule type" value="Genomic_DNA"/>
</dbReference>
<evidence type="ECO:0000256" key="1">
    <source>
        <dbReference type="SAM" id="SignalP"/>
    </source>
</evidence>
<dbReference type="Proteomes" id="UP000006911">
    <property type="component" value="Unassembled WGS sequence"/>
</dbReference>
<evidence type="ECO:0000313" key="2">
    <source>
        <dbReference type="EMBL" id="CAZ83194.1"/>
    </source>
</evidence>
<dbReference type="InParanoid" id="D5GFA1"/>
<reference evidence="2 3" key="1">
    <citation type="journal article" date="2010" name="Nature">
        <title>Perigord black truffle genome uncovers evolutionary origins and mechanisms of symbiosis.</title>
        <authorList>
            <person name="Martin F."/>
            <person name="Kohler A."/>
            <person name="Murat C."/>
            <person name="Balestrini R."/>
            <person name="Coutinho P.M."/>
            <person name="Jaillon O."/>
            <person name="Montanini B."/>
            <person name="Morin E."/>
            <person name="Noel B."/>
            <person name="Percudani R."/>
            <person name="Porcel B."/>
            <person name="Rubini A."/>
            <person name="Amicucci A."/>
            <person name="Amselem J."/>
            <person name="Anthouard V."/>
            <person name="Arcioni S."/>
            <person name="Artiguenave F."/>
            <person name="Aury J.M."/>
            <person name="Ballario P."/>
            <person name="Bolchi A."/>
            <person name="Brenna A."/>
            <person name="Brun A."/>
            <person name="Buee M."/>
            <person name="Cantarel B."/>
            <person name="Chevalier G."/>
            <person name="Couloux A."/>
            <person name="Da Silva C."/>
            <person name="Denoeud F."/>
            <person name="Duplessis S."/>
            <person name="Ghignone S."/>
            <person name="Hilselberger B."/>
            <person name="Iotti M."/>
            <person name="Marcais B."/>
            <person name="Mello A."/>
            <person name="Miranda M."/>
            <person name="Pacioni G."/>
            <person name="Quesneville H."/>
            <person name="Riccioni C."/>
            <person name="Ruotolo R."/>
            <person name="Splivallo R."/>
            <person name="Stocchi V."/>
            <person name="Tisserant E."/>
            <person name="Viscomi A.R."/>
            <person name="Zambonelli A."/>
            <person name="Zampieri E."/>
            <person name="Henrissat B."/>
            <person name="Lebrun M.H."/>
            <person name="Paolocci F."/>
            <person name="Bonfante P."/>
            <person name="Ottonello S."/>
            <person name="Wincker P."/>
        </authorList>
    </citation>
    <scope>NUCLEOTIDE SEQUENCE [LARGE SCALE GENOMIC DNA]</scope>
    <source>
        <strain evidence="2 3">Mel28</strain>
    </source>
</reference>
<dbReference type="RefSeq" id="XP_002839003.1">
    <property type="nucleotide sequence ID" value="XM_002838957.1"/>
</dbReference>